<dbReference type="OrthoDB" id="2986975at2759"/>
<gene>
    <name evidence="4" type="ORF">PAXRUDRAFT_832897</name>
</gene>
<evidence type="ECO:0000259" key="3">
    <source>
        <dbReference type="Pfam" id="PF05970"/>
    </source>
</evidence>
<dbReference type="InterPro" id="IPR010285">
    <property type="entry name" value="DNA_helicase_pif1-like_DEAD"/>
</dbReference>
<evidence type="ECO:0000313" key="5">
    <source>
        <dbReference type="Proteomes" id="UP000054538"/>
    </source>
</evidence>
<keyword evidence="2" id="KW-0732">Signal</keyword>
<dbReference type="EC" id="5.6.2.3" evidence="1"/>
<dbReference type="SUPFAM" id="SSF52540">
    <property type="entry name" value="P-loop containing nucleoside triphosphate hydrolases"/>
    <property type="match status" value="1"/>
</dbReference>
<dbReference type="InParanoid" id="A0A0D0CF67"/>
<reference evidence="5" key="2">
    <citation type="submission" date="2015-01" db="EMBL/GenBank/DDBJ databases">
        <title>Evolutionary Origins and Diversification of the Mycorrhizal Mutualists.</title>
        <authorList>
            <consortium name="DOE Joint Genome Institute"/>
            <consortium name="Mycorrhizal Genomics Consortium"/>
            <person name="Kohler A."/>
            <person name="Kuo A."/>
            <person name="Nagy L.G."/>
            <person name="Floudas D."/>
            <person name="Copeland A."/>
            <person name="Barry K.W."/>
            <person name="Cichocki N."/>
            <person name="Veneault-Fourrey C."/>
            <person name="LaButti K."/>
            <person name="Lindquist E.A."/>
            <person name="Lipzen A."/>
            <person name="Lundell T."/>
            <person name="Morin E."/>
            <person name="Murat C."/>
            <person name="Riley R."/>
            <person name="Ohm R."/>
            <person name="Sun H."/>
            <person name="Tunlid A."/>
            <person name="Henrissat B."/>
            <person name="Grigoriev I.V."/>
            <person name="Hibbett D.S."/>
            <person name="Martin F."/>
        </authorList>
    </citation>
    <scope>NUCLEOTIDE SEQUENCE [LARGE SCALE GENOMIC DNA]</scope>
    <source>
        <strain evidence="5">Ve08.2h10</strain>
    </source>
</reference>
<keyword evidence="1" id="KW-0378">Hydrolase</keyword>
<keyword evidence="1" id="KW-0347">Helicase</keyword>
<evidence type="ECO:0000256" key="2">
    <source>
        <dbReference type="SAM" id="SignalP"/>
    </source>
</evidence>
<evidence type="ECO:0000256" key="1">
    <source>
        <dbReference type="RuleBase" id="RU363044"/>
    </source>
</evidence>
<keyword evidence="1" id="KW-0067">ATP-binding</keyword>
<keyword evidence="1" id="KW-0234">DNA repair</keyword>
<comment type="cofactor">
    <cofactor evidence="1">
        <name>Mg(2+)</name>
        <dbReference type="ChEBI" id="CHEBI:18420"/>
    </cofactor>
</comment>
<dbReference type="Proteomes" id="UP000054538">
    <property type="component" value="Unassembled WGS sequence"/>
</dbReference>
<keyword evidence="1" id="KW-0547">Nucleotide-binding</keyword>
<dbReference type="HOGENOM" id="CLU_144956_0_0_1"/>
<comment type="similarity">
    <text evidence="1">Belongs to the helicase family.</text>
</comment>
<feature type="domain" description="DNA helicase Pif1-like DEAD-box helicase" evidence="3">
    <location>
        <begin position="23"/>
        <end position="109"/>
    </location>
</feature>
<evidence type="ECO:0000313" key="4">
    <source>
        <dbReference type="EMBL" id="KIK81357.1"/>
    </source>
</evidence>
<keyword evidence="5" id="KW-1185">Reference proteome</keyword>
<dbReference type="STRING" id="930991.A0A0D0CF67"/>
<dbReference type="Pfam" id="PF05970">
    <property type="entry name" value="PIF1"/>
    <property type="match status" value="1"/>
</dbReference>
<accession>A0A0D0CF67</accession>
<reference evidence="4 5" key="1">
    <citation type="submission" date="2014-04" db="EMBL/GenBank/DDBJ databases">
        <authorList>
            <consortium name="DOE Joint Genome Institute"/>
            <person name="Kuo A."/>
            <person name="Kohler A."/>
            <person name="Jargeat P."/>
            <person name="Nagy L.G."/>
            <person name="Floudas D."/>
            <person name="Copeland A."/>
            <person name="Barry K.W."/>
            <person name="Cichocki N."/>
            <person name="Veneault-Fourrey C."/>
            <person name="LaButti K."/>
            <person name="Lindquist E.A."/>
            <person name="Lipzen A."/>
            <person name="Lundell T."/>
            <person name="Morin E."/>
            <person name="Murat C."/>
            <person name="Sun H."/>
            <person name="Tunlid A."/>
            <person name="Henrissat B."/>
            <person name="Grigoriev I.V."/>
            <person name="Hibbett D.S."/>
            <person name="Martin F."/>
            <person name="Nordberg H.P."/>
            <person name="Cantor M.N."/>
            <person name="Hua S.X."/>
        </authorList>
    </citation>
    <scope>NUCLEOTIDE SEQUENCE [LARGE SCALE GENOMIC DNA]</scope>
    <source>
        <strain evidence="4 5">Ve08.2h10</strain>
    </source>
</reference>
<keyword evidence="1" id="KW-0227">DNA damage</keyword>
<dbReference type="InterPro" id="IPR027417">
    <property type="entry name" value="P-loop_NTPase"/>
</dbReference>
<feature type="signal peptide" evidence="2">
    <location>
        <begin position="1"/>
        <end position="21"/>
    </location>
</feature>
<dbReference type="GO" id="GO:0006310">
    <property type="term" value="P:DNA recombination"/>
    <property type="evidence" value="ECO:0007669"/>
    <property type="project" value="UniProtKB-KW"/>
</dbReference>
<name>A0A0D0CF67_9AGAM</name>
<sequence>MISRFFFARLLKNICKGLVLAGDGDPNLPFGGLNVILVGDFHQFPPVASKKTTPLYYPCSTSIDSADDLLSRSIYEQFAVVVRLKEQVRVTDPEWVDLLQNVRHGSCQAHHIELLRSLIITDPRCPPTEHDKKGAK</sequence>
<proteinExistence type="inferred from homology"/>
<comment type="catalytic activity">
    <reaction evidence="1">
        <text>ATP + H2O = ADP + phosphate + H(+)</text>
        <dbReference type="Rhea" id="RHEA:13065"/>
        <dbReference type="ChEBI" id="CHEBI:15377"/>
        <dbReference type="ChEBI" id="CHEBI:15378"/>
        <dbReference type="ChEBI" id="CHEBI:30616"/>
        <dbReference type="ChEBI" id="CHEBI:43474"/>
        <dbReference type="ChEBI" id="CHEBI:456216"/>
        <dbReference type="EC" id="5.6.2.3"/>
    </reaction>
</comment>
<dbReference type="GO" id="GO:0016887">
    <property type="term" value="F:ATP hydrolysis activity"/>
    <property type="evidence" value="ECO:0007669"/>
    <property type="project" value="RHEA"/>
</dbReference>
<protein>
    <recommendedName>
        <fullName evidence="1">ATP-dependent DNA helicase</fullName>
        <ecNumber evidence="1">5.6.2.3</ecNumber>
    </recommendedName>
</protein>
<dbReference type="EMBL" id="KN825813">
    <property type="protein sequence ID" value="KIK81357.1"/>
    <property type="molecule type" value="Genomic_DNA"/>
</dbReference>
<dbReference type="AlphaFoldDB" id="A0A0D0CF67"/>
<keyword evidence="1" id="KW-0233">DNA recombination</keyword>
<dbReference type="GO" id="GO:0000723">
    <property type="term" value="P:telomere maintenance"/>
    <property type="evidence" value="ECO:0007669"/>
    <property type="project" value="InterPro"/>
</dbReference>
<dbReference type="GO" id="GO:0043139">
    <property type="term" value="F:5'-3' DNA helicase activity"/>
    <property type="evidence" value="ECO:0007669"/>
    <property type="project" value="UniProtKB-EC"/>
</dbReference>
<dbReference type="GO" id="GO:0005524">
    <property type="term" value="F:ATP binding"/>
    <property type="evidence" value="ECO:0007669"/>
    <property type="project" value="UniProtKB-KW"/>
</dbReference>
<feature type="chain" id="PRO_5002225204" description="ATP-dependent DNA helicase" evidence="2">
    <location>
        <begin position="22"/>
        <end position="136"/>
    </location>
</feature>
<organism evidence="4 5">
    <name type="scientific">Paxillus rubicundulus Ve08.2h10</name>
    <dbReference type="NCBI Taxonomy" id="930991"/>
    <lineage>
        <taxon>Eukaryota</taxon>
        <taxon>Fungi</taxon>
        <taxon>Dikarya</taxon>
        <taxon>Basidiomycota</taxon>
        <taxon>Agaricomycotina</taxon>
        <taxon>Agaricomycetes</taxon>
        <taxon>Agaricomycetidae</taxon>
        <taxon>Boletales</taxon>
        <taxon>Paxilineae</taxon>
        <taxon>Paxillaceae</taxon>
        <taxon>Paxillus</taxon>
    </lineage>
</organism>
<dbReference type="GO" id="GO:0006281">
    <property type="term" value="P:DNA repair"/>
    <property type="evidence" value="ECO:0007669"/>
    <property type="project" value="UniProtKB-KW"/>
</dbReference>